<comment type="caution">
    <text evidence="10">The sequence shown here is derived from an EMBL/GenBank/DDBJ whole genome shotgun (WGS) entry which is preliminary data.</text>
</comment>
<reference evidence="10" key="1">
    <citation type="submission" date="2019-12" db="EMBL/GenBank/DDBJ databases">
        <title>Genome sequencing and annotation of Brassica cretica.</title>
        <authorList>
            <person name="Studholme D.J."/>
            <person name="Sarris P."/>
        </authorList>
    </citation>
    <scope>NUCLEOTIDE SEQUENCE</scope>
    <source>
        <strain evidence="10">PFS-109/04</strain>
        <tissue evidence="10">Leaf</tissue>
    </source>
</reference>
<dbReference type="Gene3D" id="1.25.10.10">
    <property type="entry name" value="Leucine-rich Repeat Variant"/>
    <property type="match status" value="2"/>
</dbReference>
<evidence type="ECO:0000256" key="1">
    <source>
        <dbReference type="ARBA" id="ARBA00000068"/>
    </source>
</evidence>
<dbReference type="HAMAP" id="MF_03101">
    <property type="entry name" value="Deoxyhypusine_hydroxylase"/>
    <property type="match status" value="1"/>
</dbReference>
<protein>
    <recommendedName>
        <fullName evidence="9">Deoxyhypusine hydroxylase</fullName>
        <shortName evidence="9">DOHH</shortName>
        <ecNumber evidence="9">1.14.99.29</ecNumber>
    </recommendedName>
    <alternativeName>
        <fullName evidence="9">Deoxyhypusine dioxygenase</fullName>
    </alternativeName>
    <alternativeName>
        <fullName evidence="9">Deoxyhypusine monooxygenase</fullName>
    </alternativeName>
</protein>
<proteinExistence type="inferred from homology"/>
<dbReference type="Pfam" id="PF13646">
    <property type="entry name" value="HEAT_2"/>
    <property type="match status" value="2"/>
</dbReference>
<dbReference type="PANTHER" id="PTHR12697:SF5">
    <property type="entry name" value="DEOXYHYPUSINE HYDROXYLASE"/>
    <property type="match status" value="1"/>
</dbReference>
<comment type="function">
    <text evidence="9">Catalyzes the hydroxylation of the N(6)-(4-aminobutyl)-L-lysine intermediate to form hypusine, an essential post-translational modification only found in mature eIF-5A factor.</text>
</comment>
<comment type="catalytic activity">
    <reaction evidence="1 9">
        <text>[eIF5A protein]-deoxyhypusine + AH2 + O2 = [eIF5A protein]-hypusine + A + H2O</text>
        <dbReference type="Rhea" id="RHEA:14101"/>
        <dbReference type="Rhea" id="RHEA-COMP:10144"/>
        <dbReference type="Rhea" id="RHEA-COMP:12592"/>
        <dbReference type="ChEBI" id="CHEBI:13193"/>
        <dbReference type="ChEBI" id="CHEBI:15377"/>
        <dbReference type="ChEBI" id="CHEBI:15379"/>
        <dbReference type="ChEBI" id="CHEBI:17499"/>
        <dbReference type="ChEBI" id="CHEBI:82657"/>
        <dbReference type="ChEBI" id="CHEBI:91175"/>
        <dbReference type="EC" id="1.14.99.29"/>
    </reaction>
</comment>
<dbReference type="InterPro" id="IPR011989">
    <property type="entry name" value="ARM-like"/>
</dbReference>
<accession>A0A8S9PSQ7</accession>
<dbReference type="Pfam" id="PF03130">
    <property type="entry name" value="HEAT_PBS"/>
    <property type="match status" value="1"/>
</dbReference>
<feature type="binding site" evidence="9">
    <location>
        <position position="256"/>
    </location>
    <ligand>
        <name>Fe cation</name>
        <dbReference type="ChEBI" id="CHEBI:24875"/>
        <label>2</label>
    </ligand>
</feature>
<dbReference type="FunFam" id="1.25.10.10:FF:000099">
    <property type="entry name" value="Deoxyhypusine hydroxylase"/>
    <property type="match status" value="1"/>
</dbReference>
<evidence type="ECO:0000256" key="2">
    <source>
        <dbReference type="ARBA" id="ARBA00005041"/>
    </source>
</evidence>
<evidence type="ECO:0000313" key="11">
    <source>
        <dbReference type="Proteomes" id="UP000712600"/>
    </source>
</evidence>
<feature type="binding site" evidence="9">
    <location>
        <position position="223"/>
    </location>
    <ligand>
        <name>Fe cation</name>
        <dbReference type="ChEBI" id="CHEBI:24875"/>
        <label>2</label>
    </ligand>
</feature>
<name>A0A8S9PSQ7_BRACR</name>
<dbReference type="GO" id="GO:0019135">
    <property type="term" value="F:deoxyhypusine monooxygenase activity"/>
    <property type="evidence" value="ECO:0007669"/>
    <property type="project" value="UniProtKB-UniRule"/>
</dbReference>
<dbReference type="InterPro" id="IPR016024">
    <property type="entry name" value="ARM-type_fold"/>
</dbReference>
<evidence type="ECO:0000256" key="5">
    <source>
        <dbReference type="ARBA" id="ARBA00023002"/>
    </source>
</evidence>
<keyword evidence="3 9" id="KW-0479">Metal-binding</keyword>
<keyword evidence="6 9" id="KW-0408">Iron</keyword>
<evidence type="ECO:0000256" key="6">
    <source>
        <dbReference type="ARBA" id="ARBA00023004"/>
    </source>
</evidence>
<dbReference type="EMBL" id="QGKX02001347">
    <property type="protein sequence ID" value="KAF3521626.1"/>
    <property type="molecule type" value="Genomic_DNA"/>
</dbReference>
<feature type="binding site" evidence="9">
    <location>
        <position position="101"/>
    </location>
    <ligand>
        <name>Fe cation</name>
        <dbReference type="ChEBI" id="CHEBI:24875"/>
        <label>1</label>
    </ligand>
</feature>
<evidence type="ECO:0000313" key="10">
    <source>
        <dbReference type="EMBL" id="KAF3521626.1"/>
    </source>
</evidence>
<evidence type="ECO:0000256" key="4">
    <source>
        <dbReference type="ARBA" id="ARBA00022737"/>
    </source>
</evidence>
<dbReference type="Proteomes" id="UP000712600">
    <property type="component" value="Unassembled WGS sequence"/>
</dbReference>
<keyword evidence="5 9" id="KW-0560">Oxidoreductase</keyword>
<dbReference type="SUPFAM" id="SSF48371">
    <property type="entry name" value="ARM repeat"/>
    <property type="match status" value="1"/>
</dbReference>
<evidence type="ECO:0000256" key="8">
    <source>
        <dbReference type="ARBA" id="ARBA00023256"/>
    </source>
</evidence>
<keyword evidence="8 9" id="KW-0386">Hypusine biosynthesis</keyword>
<feature type="binding site" evidence="9">
    <location>
        <position position="102"/>
    </location>
    <ligand>
        <name>Fe cation</name>
        <dbReference type="ChEBI" id="CHEBI:24875"/>
        <label>1</label>
    </ligand>
</feature>
<dbReference type="SMART" id="SM00567">
    <property type="entry name" value="EZ_HEAT"/>
    <property type="match status" value="6"/>
</dbReference>
<dbReference type="GO" id="GO:0046872">
    <property type="term" value="F:metal ion binding"/>
    <property type="evidence" value="ECO:0007669"/>
    <property type="project" value="UniProtKB-KW"/>
</dbReference>
<feature type="binding site" evidence="9">
    <location>
        <position position="222"/>
    </location>
    <ligand>
        <name>Fe cation</name>
        <dbReference type="ChEBI" id="CHEBI:24875"/>
        <label>2</label>
    </ligand>
</feature>
<feature type="binding site" evidence="9">
    <location>
        <position position="255"/>
    </location>
    <ligand>
        <name>Fe cation</name>
        <dbReference type="ChEBI" id="CHEBI:24875"/>
        <label>2</label>
    </ligand>
</feature>
<dbReference type="FunFam" id="1.25.10.10:FF:000292">
    <property type="entry name" value="Deoxyhypusine hydroxylase"/>
    <property type="match status" value="1"/>
</dbReference>
<dbReference type="InterPro" id="IPR027517">
    <property type="entry name" value="Deoxyhypusine_hydroxylase"/>
</dbReference>
<feature type="binding site" evidence="9">
    <location>
        <position position="69"/>
    </location>
    <ligand>
        <name>Fe cation</name>
        <dbReference type="ChEBI" id="CHEBI:24875"/>
        <label>1</label>
    </ligand>
</feature>
<dbReference type="PANTHER" id="PTHR12697">
    <property type="entry name" value="PBS LYASE HEAT-LIKE PROTEIN"/>
    <property type="match status" value="1"/>
</dbReference>
<evidence type="ECO:0000256" key="9">
    <source>
        <dbReference type="HAMAP-Rule" id="MF_03101"/>
    </source>
</evidence>
<keyword evidence="4" id="KW-0677">Repeat</keyword>
<comment type="pathway">
    <text evidence="2 9">Protein modification; eIF5A hypusination.</text>
</comment>
<dbReference type="AlphaFoldDB" id="A0A8S9PSQ7"/>
<feature type="binding site" evidence="9">
    <location>
        <position position="68"/>
    </location>
    <ligand>
        <name>Fe cation</name>
        <dbReference type="ChEBI" id="CHEBI:24875"/>
        <label>1</label>
    </ligand>
</feature>
<evidence type="ECO:0000256" key="3">
    <source>
        <dbReference type="ARBA" id="ARBA00022723"/>
    </source>
</evidence>
<evidence type="ECO:0000256" key="7">
    <source>
        <dbReference type="ARBA" id="ARBA00023033"/>
    </source>
</evidence>
<comment type="similarity">
    <text evidence="9">Belongs to the deoxyhypusine hydroxylase family.</text>
</comment>
<gene>
    <name evidence="10" type="ORF">F2Q69_00049397</name>
</gene>
<sequence>MAAEASALSTEYGRVSNVEKFLCERLLDQSQPISERFRALFSLRNLKGPGPRNALILASRDSSNLLAHEAAFALGQMQDAEAVPALESVLNDMSLHPIVRHELTEALGAIGLAGNADILKKSLIFDPAQEVRETCELALKRIEELSNVVDAETKRSPFMSVDPAAPAAAFSSVHQLRQILMDETKGMYERYAALFALRNHGGEDAVSAIVDSLSADSALLRHEVAYVLGQLQNKAALDTLSKILRDVNEHPMVRHEAAEALGSIADEQSIALLQEFSRDTEPLVSQSCEVALSMLEFENSGKSFEVKYFDLKTLVPLNTLR</sequence>
<comment type="cofactor">
    <cofactor evidence="9">
        <name>Fe(2+)</name>
        <dbReference type="ChEBI" id="CHEBI:29033"/>
    </cofactor>
    <text evidence="9">Binds 2 Fe(2+) ions per subunit.</text>
</comment>
<dbReference type="InterPro" id="IPR004155">
    <property type="entry name" value="PBS_lyase_HEAT"/>
</dbReference>
<dbReference type="EC" id="1.14.99.29" evidence="9"/>
<organism evidence="10 11">
    <name type="scientific">Brassica cretica</name>
    <name type="common">Mustard</name>
    <dbReference type="NCBI Taxonomy" id="69181"/>
    <lineage>
        <taxon>Eukaryota</taxon>
        <taxon>Viridiplantae</taxon>
        <taxon>Streptophyta</taxon>
        <taxon>Embryophyta</taxon>
        <taxon>Tracheophyta</taxon>
        <taxon>Spermatophyta</taxon>
        <taxon>Magnoliopsida</taxon>
        <taxon>eudicotyledons</taxon>
        <taxon>Gunneridae</taxon>
        <taxon>Pentapetalae</taxon>
        <taxon>rosids</taxon>
        <taxon>malvids</taxon>
        <taxon>Brassicales</taxon>
        <taxon>Brassicaceae</taxon>
        <taxon>Brassiceae</taxon>
        <taxon>Brassica</taxon>
    </lineage>
</organism>
<keyword evidence="7 9" id="KW-0503">Monooxygenase</keyword>